<reference evidence="5 6" key="1">
    <citation type="journal article" date="2023" name="bioRxiv">
        <title>Genome report: Whole genome sequence and annotation of Penstemon davidsonii.</title>
        <authorList>
            <person name="Ostevik K.L."/>
            <person name="Alabady M."/>
            <person name="Zhang M."/>
            <person name="Rausher M.D."/>
        </authorList>
    </citation>
    <scope>NUCLEOTIDE SEQUENCE [LARGE SCALE GENOMIC DNA]</scope>
    <source>
        <strain evidence="5">DNT005</strain>
        <tissue evidence="5">Whole leaf</tissue>
    </source>
</reference>
<dbReference type="Proteomes" id="UP001291926">
    <property type="component" value="Unassembled WGS sequence"/>
</dbReference>
<gene>
    <name evidence="5" type="ORF">RD792_012454</name>
</gene>
<protein>
    <recommendedName>
        <fullName evidence="4">GH16 domain-containing protein</fullName>
    </recommendedName>
</protein>
<feature type="chain" id="PRO_5045832798" description="GH16 domain-containing protein" evidence="3">
    <location>
        <begin position="21"/>
        <end position="270"/>
    </location>
</feature>
<dbReference type="InterPro" id="IPR000757">
    <property type="entry name" value="Beta-glucanase-like"/>
</dbReference>
<organism evidence="5 6">
    <name type="scientific">Penstemon davidsonii</name>
    <dbReference type="NCBI Taxonomy" id="160366"/>
    <lineage>
        <taxon>Eukaryota</taxon>
        <taxon>Viridiplantae</taxon>
        <taxon>Streptophyta</taxon>
        <taxon>Embryophyta</taxon>
        <taxon>Tracheophyta</taxon>
        <taxon>Spermatophyta</taxon>
        <taxon>Magnoliopsida</taxon>
        <taxon>eudicotyledons</taxon>
        <taxon>Gunneridae</taxon>
        <taxon>Pentapetalae</taxon>
        <taxon>asterids</taxon>
        <taxon>lamiids</taxon>
        <taxon>Lamiales</taxon>
        <taxon>Plantaginaceae</taxon>
        <taxon>Cheloneae</taxon>
        <taxon>Penstemon</taxon>
    </lineage>
</organism>
<evidence type="ECO:0000256" key="2">
    <source>
        <dbReference type="ARBA" id="ARBA00023295"/>
    </source>
</evidence>
<keyword evidence="6" id="KW-1185">Reference proteome</keyword>
<sequence>MGFLHICTIFLGYFFILANGANNFSKFYYPLWGGDHFSVDPRGTEVQLKFDRYTGAGFRSKYDYGSGLFHIRMKIPDRLTGGVVTSFYLTSAPDNQDPGNHFELDFEFLGTNGTVQTNVYDNDTGHREQSFRLWFNPSQAFHTYEFLWNSNQIVFIIDQIPVRVFKNNIAKGIPYPNKPMHIEASIWNADWAGKVDWSHAPFIAHYQDFNFYACQGTDVSRCGNQGYFWNKYKDLTTLQRAQMNKYRKLYMVYDYCAQSATRKPECSLNY</sequence>
<evidence type="ECO:0000256" key="1">
    <source>
        <dbReference type="ARBA" id="ARBA00022801"/>
    </source>
</evidence>
<name>A0ABR0CYX4_9LAMI</name>
<dbReference type="Gene3D" id="2.60.120.200">
    <property type="match status" value="1"/>
</dbReference>
<dbReference type="PRINTS" id="PR00737">
    <property type="entry name" value="GLHYDRLASE16"/>
</dbReference>
<dbReference type="InterPro" id="IPR016455">
    <property type="entry name" value="XTH"/>
</dbReference>
<evidence type="ECO:0000256" key="3">
    <source>
        <dbReference type="SAM" id="SignalP"/>
    </source>
</evidence>
<dbReference type="PIRSF" id="PIRSF005604">
    <property type="entry name" value="XET"/>
    <property type="match status" value="1"/>
</dbReference>
<dbReference type="EMBL" id="JAYDYQ010002685">
    <property type="protein sequence ID" value="KAK4481553.1"/>
    <property type="molecule type" value="Genomic_DNA"/>
</dbReference>
<keyword evidence="2" id="KW-0326">Glycosidase</keyword>
<keyword evidence="3" id="KW-0732">Signal</keyword>
<dbReference type="PANTHER" id="PTHR31062">
    <property type="entry name" value="XYLOGLUCAN ENDOTRANSGLUCOSYLASE/HYDROLASE PROTEIN 8-RELATED"/>
    <property type="match status" value="1"/>
</dbReference>
<dbReference type="PROSITE" id="PS51762">
    <property type="entry name" value="GH16_2"/>
    <property type="match status" value="1"/>
</dbReference>
<dbReference type="InterPro" id="IPR008264">
    <property type="entry name" value="Beta_glucanase"/>
</dbReference>
<dbReference type="InterPro" id="IPR013320">
    <property type="entry name" value="ConA-like_dom_sf"/>
</dbReference>
<comment type="caution">
    <text evidence="5">The sequence shown here is derived from an EMBL/GenBank/DDBJ whole genome shotgun (WGS) entry which is preliminary data.</text>
</comment>
<proteinExistence type="predicted"/>
<feature type="domain" description="GH16" evidence="4">
    <location>
        <begin position="8"/>
        <end position="206"/>
    </location>
</feature>
<evidence type="ECO:0000313" key="5">
    <source>
        <dbReference type="EMBL" id="KAK4481553.1"/>
    </source>
</evidence>
<feature type="signal peptide" evidence="3">
    <location>
        <begin position="1"/>
        <end position="20"/>
    </location>
</feature>
<dbReference type="InterPro" id="IPR044791">
    <property type="entry name" value="Beta-glucanase/XTH"/>
</dbReference>
<accession>A0ABR0CYX4</accession>
<keyword evidence="1" id="KW-0378">Hydrolase</keyword>
<evidence type="ECO:0000313" key="6">
    <source>
        <dbReference type="Proteomes" id="UP001291926"/>
    </source>
</evidence>
<dbReference type="Pfam" id="PF00722">
    <property type="entry name" value="Glyco_hydro_16"/>
    <property type="match status" value="1"/>
</dbReference>
<evidence type="ECO:0000259" key="4">
    <source>
        <dbReference type="PROSITE" id="PS51762"/>
    </source>
</evidence>
<dbReference type="SUPFAM" id="SSF49899">
    <property type="entry name" value="Concanavalin A-like lectins/glucanases"/>
    <property type="match status" value="1"/>
</dbReference>